<comment type="caution">
    <text evidence="1">The sequence shown here is derived from an EMBL/GenBank/DDBJ whole genome shotgun (WGS) entry which is preliminary data.</text>
</comment>
<name>A0ABW1KIB6_9ACTN</name>
<sequence>MSDAVTLMHRDHRVLTALLDRLAVPTSDRVALVEELAARLTAHLRAGEQVYPMLTAPDHADGVADASPPRLPRAGSAEDRLRILRATDPTSSQFDIALREFTVAVTEQMRTESELLRDLARRVGPETLRTAGTVFDARRARELRVYGVEDGPAPTG</sequence>
<keyword evidence="2" id="KW-1185">Reference proteome</keyword>
<dbReference type="EMBL" id="JBHSPR010000029">
    <property type="protein sequence ID" value="MFC6020123.1"/>
    <property type="molecule type" value="Genomic_DNA"/>
</dbReference>
<dbReference type="RefSeq" id="WP_377426904.1">
    <property type="nucleotide sequence ID" value="NZ_JBHSPR010000029.1"/>
</dbReference>
<proteinExistence type="predicted"/>
<organism evidence="1 2">
    <name type="scientific">Plantactinospora solaniradicis</name>
    <dbReference type="NCBI Taxonomy" id="1723736"/>
    <lineage>
        <taxon>Bacteria</taxon>
        <taxon>Bacillati</taxon>
        <taxon>Actinomycetota</taxon>
        <taxon>Actinomycetes</taxon>
        <taxon>Micromonosporales</taxon>
        <taxon>Micromonosporaceae</taxon>
        <taxon>Plantactinospora</taxon>
    </lineage>
</organism>
<evidence type="ECO:0000313" key="2">
    <source>
        <dbReference type="Proteomes" id="UP001596203"/>
    </source>
</evidence>
<gene>
    <name evidence="1" type="ORF">ACFP2T_28505</name>
</gene>
<dbReference type="Proteomes" id="UP001596203">
    <property type="component" value="Unassembled WGS sequence"/>
</dbReference>
<reference evidence="2" key="1">
    <citation type="journal article" date="2019" name="Int. J. Syst. Evol. Microbiol.">
        <title>The Global Catalogue of Microorganisms (GCM) 10K type strain sequencing project: providing services to taxonomists for standard genome sequencing and annotation.</title>
        <authorList>
            <consortium name="The Broad Institute Genomics Platform"/>
            <consortium name="The Broad Institute Genome Sequencing Center for Infectious Disease"/>
            <person name="Wu L."/>
            <person name="Ma J."/>
        </authorList>
    </citation>
    <scope>NUCLEOTIDE SEQUENCE [LARGE SCALE GENOMIC DNA]</scope>
    <source>
        <strain evidence="2">ZS-35-S2</strain>
    </source>
</reference>
<protein>
    <recommendedName>
        <fullName evidence="3">Hemerythrin domain-containing protein</fullName>
    </recommendedName>
</protein>
<evidence type="ECO:0000313" key="1">
    <source>
        <dbReference type="EMBL" id="MFC6020123.1"/>
    </source>
</evidence>
<evidence type="ECO:0008006" key="3">
    <source>
        <dbReference type="Google" id="ProtNLM"/>
    </source>
</evidence>
<accession>A0ABW1KIB6</accession>